<dbReference type="PANTHER" id="PTHR12303:SF6">
    <property type="entry name" value="CARNOSINE N-METHYLTRANSFERASE"/>
    <property type="match status" value="1"/>
</dbReference>
<dbReference type="Gene3D" id="3.40.50.150">
    <property type="entry name" value="Vaccinia Virus protein VP39"/>
    <property type="match status" value="1"/>
</dbReference>
<dbReference type="InterPro" id="IPR012901">
    <property type="entry name" value="CARME"/>
</dbReference>
<evidence type="ECO:0000313" key="6">
    <source>
        <dbReference type="EMBL" id="RKP33956.1"/>
    </source>
</evidence>
<organism evidence="6 7">
    <name type="scientific">Dimargaris cristalligena</name>
    <dbReference type="NCBI Taxonomy" id="215637"/>
    <lineage>
        <taxon>Eukaryota</taxon>
        <taxon>Fungi</taxon>
        <taxon>Fungi incertae sedis</taxon>
        <taxon>Zoopagomycota</taxon>
        <taxon>Kickxellomycotina</taxon>
        <taxon>Dimargaritomycetes</taxon>
        <taxon>Dimargaritales</taxon>
        <taxon>Dimargaritaceae</taxon>
        <taxon>Dimargaris</taxon>
    </lineage>
</organism>
<dbReference type="Proteomes" id="UP000268162">
    <property type="component" value="Unassembled WGS sequence"/>
</dbReference>
<name>A0A4P9ZKX9_9FUNG</name>
<keyword evidence="5" id="KW-0949">S-adenosyl-L-methionine</keyword>
<dbReference type="GO" id="GO:0030735">
    <property type="term" value="F:carnosine N-methyltransferase activity"/>
    <property type="evidence" value="ECO:0007669"/>
    <property type="project" value="UniProtKB-EC"/>
</dbReference>
<dbReference type="PANTHER" id="PTHR12303">
    <property type="entry name" value="CARNOSINE N-METHYLTRANSFERASE"/>
    <property type="match status" value="1"/>
</dbReference>
<comment type="similarity">
    <text evidence="1">Belongs to the carnosine N-methyltransferase family.</text>
</comment>
<dbReference type="AlphaFoldDB" id="A0A4P9ZKX9"/>
<sequence length="292" mass="32670">MTAQVYALLRRNQRDGLPPVPEFHMEKLRSTLKQVVREWSAEGAAERRASYGVIVEALEAFFADRTDRAAIRVLVPGAGLGRLPFEIASRGFSCQGNEFSIFMLYVSYFFLNRVERVDQFTLYPYVHSFSNCPAQSDQLRPVSVPDVLPTSAIPVGVEYAVAAGDFFEVYGADPNEHAAWDCVVTCFFVDATPNVVTCMEIIHTLLKPGGIWINLGPLLYHYENMVNESSIELTLDEVKSVARAIGFTLVNEQMVPAMYTNNPRAMLQYTYQCAFFTATKALPLSKNPSQPQ</sequence>
<dbReference type="SUPFAM" id="SSF53335">
    <property type="entry name" value="S-adenosyl-L-methionine-dependent methyltransferases"/>
    <property type="match status" value="1"/>
</dbReference>
<keyword evidence="4" id="KW-0808">Transferase</keyword>
<dbReference type="SMART" id="SM01296">
    <property type="entry name" value="N2227"/>
    <property type="match status" value="1"/>
</dbReference>
<dbReference type="GO" id="GO:0032259">
    <property type="term" value="P:methylation"/>
    <property type="evidence" value="ECO:0007669"/>
    <property type="project" value="UniProtKB-KW"/>
</dbReference>
<evidence type="ECO:0000313" key="7">
    <source>
        <dbReference type="Proteomes" id="UP000268162"/>
    </source>
</evidence>
<dbReference type="Pfam" id="PF07942">
    <property type="entry name" value="CARME"/>
    <property type="match status" value="1"/>
</dbReference>
<dbReference type="EC" id="2.1.1.22" evidence="2"/>
<evidence type="ECO:0000256" key="4">
    <source>
        <dbReference type="ARBA" id="ARBA00022679"/>
    </source>
</evidence>
<gene>
    <name evidence="6" type="ORF">BJ085DRAFT_21333</name>
</gene>
<keyword evidence="3" id="KW-0489">Methyltransferase</keyword>
<evidence type="ECO:0000256" key="2">
    <source>
        <dbReference type="ARBA" id="ARBA00012003"/>
    </source>
</evidence>
<evidence type="ECO:0000256" key="3">
    <source>
        <dbReference type="ARBA" id="ARBA00022603"/>
    </source>
</evidence>
<dbReference type="STRING" id="215637.A0A4P9ZKX9"/>
<keyword evidence="7" id="KW-1185">Reference proteome</keyword>
<protein>
    <recommendedName>
        <fullName evidence="2">carnosine N-methyltransferase</fullName>
        <ecNumber evidence="2">2.1.1.22</ecNumber>
    </recommendedName>
</protein>
<evidence type="ECO:0000256" key="1">
    <source>
        <dbReference type="ARBA" id="ARBA00010086"/>
    </source>
</evidence>
<accession>A0A4P9ZKX9</accession>
<evidence type="ECO:0000256" key="5">
    <source>
        <dbReference type="ARBA" id="ARBA00022691"/>
    </source>
</evidence>
<dbReference type="EMBL" id="ML003439">
    <property type="protein sequence ID" value="RKP33956.1"/>
    <property type="molecule type" value="Genomic_DNA"/>
</dbReference>
<proteinExistence type="inferred from homology"/>
<reference evidence="7" key="1">
    <citation type="journal article" date="2018" name="Nat. Microbiol.">
        <title>Leveraging single-cell genomics to expand the fungal tree of life.</title>
        <authorList>
            <person name="Ahrendt S.R."/>
            <person name="Quandt C.A."/>
            <person name="Ciobanu D."/>
            <person name="Clum A."/>
            <person name="Salamov A."/>
            <person name="Andreopoulos B."/>
            <person name="Cheng J.F."/>
            <person name="Woyke T."/>
            <person name="Pelin A."/>
            <person name="Henrissat B."/>
            <person name="Reynolds N.K."/>
            <person name="Benny G.L."/>
            <person name="Smith M.E."/>
            <person name="James T.Y."/>
            <person name="Grigoriev I.V."/>
        </authorList>
    </citation>
    <scope>NUCLEOTIDE SEQUENCE [LARGE SCALE GENOMIC DNA]</scope>
    <source>
        <strain evidence="7">RSA 468</strain>
    </source>
</reference>
<dbReference type="InterPro" id="IPR029063">
    <property type="entry name" value="SAM-dependent_MTases_sf"/>
</dbReference>